<dbReference type="GO" id="GO:0008610">
    <property type="term" value="P:lipid biosynthetic process"/>
    <property type="evidence" value="ECO:0007669"/>
    <property type="project" value="UniProtKB-ARBA"/>
</dbReference>
<dbReference type="PANTHER" id="PTHR45527:SF1">
    <property type="entry name" value="FATTY ACID SYNTHASE"/>
    <property type="match status" value="1"/>
</dbReference>
<dbReference type="SMART" id="SM00824">
    <property type="entry name" value="PKS_TE"/>
    <property type="match status" value="1"/>
</dbReference>
<dbReference type="InterPro" id="IPR001031">
    <property type="entry name" value="Thioesterase"/>
</dbReference>
<dbReference type="EMBL" id="VOBR01000046">
    <property type="protein sequence ID" value="TWP44954.1"/>
    <property type="molecule type" value="Genomic_DNA"/>
</dbReference>
<dbReference type="InterPro" id="IPR020802">
    <property type="entry name" value="TesA-like"/>
</dbReference>
<dbReference type="InterPro" id="IPR023213">
    <property type="entry name" value="CAT-like_dom_sf"/>
</dbReference>
<dbReference type="Proteomes" id="UP000316639">
    <property type="component" value="Unassembled WGS sequence"/>
</dbReference>
<dbReference type="PANTHER" id="PTHR45527">
    <property type="entry name" value="NONRIBOSOMAL PEPTIDE SYNTHETASE"/>
    <property type="match status" value="1"/>
</dbReference>
<dbReference type="SUPFAM" id="SSF52777">
    <property type="entry name" value="CoA-dependent acyltransferases"/>
    <property type="match status" value="1"/>
</dbReference>
<dbReference type="GO" id="GO:0005829">
    <property type="term" value="C:cytosol"/>
    <property type="evidence" value="ECO:0007669"/>
    <property type="project" value="TreeGrafter"/>
</dbReference>
<evidence type="ECO:0000313" key="2">
    <source>
        <dbReference type="EMBL" id="TWP44954.1"/>
    </source>
</evidence>
<dbReference type="SUPFAM" id="SSF56801">
    <property type="entry name" value="Acetyl-CoA synthetase-like"/>
    <property type="match status" value="1"/>
</dbReference>
<dbReference type="AlphaFoldDB" id="A0A563EG52"/>
<dbReference type="GO" id="GO:0031177">
    <property type="term" value="F:phosphopantetheine binding"/>
    <property type="evidence" value="ECO:0007669"/>
    <property type="project" value="TreeGrafter"/>
</dbReference>
<dbReference type="SUPFAM" id="SSF53474">
    <property type="entry name" value="alpha/beta-Hydrolases"/>
    <property type="match status" value="1"/>
</dbReference>
<dbReference type="Gene3D" id="3.30.559.10">
    <property type="entry name" value="Chloramphenicol acetyltransferase-like domain"/>
    <property type="match status" value="1"/>
</dbReference>
<dbReference type="GO" id="GO:0009239">
    <property type="term" value="P:enterobactin biosynthetic process"/>
    <property type="evidence" value="ECO:0007669"/>
    <property type="project" value="TreeGrafter"/>
</dbReference>
<dbReference type="GO" id="GO:0047527">
    <property type="term" value="F:2,3-dihydroxybenzoate-serine ligase activity"/>
    <property type="evidence" value="ECO:0007669"/>
    <property type="project" value="TreeGrafter"/>
</dbReference>
<dbReference type="InterPro" id="IPR001242">
    <property type="entry name" value="Condensation_dom"/>
</dbReference>
<dbReference type="Pfam" id="PF00668">
    <property type="entry name" value="Condensation"/>
    <property type="match status" value="1"/>
</dbReference>
<dbReference type="GO" id="GO:0009366">
    <property type="term" value="C:enterobactin synthetase complex"/>
    <property type="evidence" value="ECO:0007669"/>
    <property type="project" value="TreeGrafter"/>
</dbReference>
<protein>
    <submittedName>
        <fullName evidence="2">AMP-binding protein</fullName>
    </submittedName>
</protein>
<keyword evidence="3" id="KW-1185">Reference proteome</keyword>
<dbReference type="OrthoDB" id="2472181at2"/>
<dbReference type="Gene3D" id="3.30.559.30">
    <property type="entry name" value="Nonribosomal peptide synthetase, condensation domain"/>
    <property type="match status" value="1"/>
</dbReference>
<dbReference type="Pfam" id="PF00975">
    <property type="entry name" value="Thioesterase"/>
    <property type="match status" value="1"/>
</dbReference>
<sequence length="513" mass="55641">MVVQAGLAALLTALGAGTDIPIGTPVTVRTDEALDDLVGFFVNTVVLRTDTSGRPTFRELLTRVWDTDLSAFTNQDLPFERLVELLNPERSRARHPLFQTLLTLRDIEDIRIDLPGLTVAAEEIATRTTTCDLAFELVETGDGIEGLLDYSTDLFDAATAEWIAASFTRLLAKLADAPDQPIDRHCVLSPLERRRVLTRYNDTAQDVPTGTLTELFAAAVAWVPDVIAVSFEGTDISYADVNQRANRLAHELIARGVGPEDLIALSLPRSVELLVAILAVSKSGAAYLPVDPSYPGLSWCYAGLLAHLHADQPLYGLQSSAVSLDGAVPSTMDDLVSGYVKQVRSVQPDGPYQLLGWSFGGNVAHALAVRLRAMGEDVALLAIIDAYPSHHSLDGLEVPGEQELLEMVREMDGVEPDEQMIARIRRAYAAHVDMLRGAVIDVFDGPIVHFTAVHDRAPQAPDSNSWRHHVTGRIERHDVDSTHNAMTQPRPLAAIGEVIAGKLAEIANGVATQ</sequence>
<dbReference type="GO" id="GO:0043041">
    <property type="term" value="P:amino acid activation for nonribosomal peptide biosynthetic process"/>
    <property type="evidence" value="ECO:0007669"/>
    <property type="project" value="TreeGrafter"/>
</dbReference>
<evidence type="ECO:0000259" key="1">
    <source>
        <dbReference type="SMART" id="SM00824"/>
    </source>
</evidence>
<dbReference type="Gene3D" id="3.40.50.1820">
    <property type="entry name" value="alpha/beta hydrolase"/>
    <property type="match status" value="1"/>
</dbReference>
<proteinExistence type="predicted"/>
<dbReference type="InterPro" id="IPR029058">
    <property type="entry name" value="AB_hydrolase_fold"/>
</dbReference>
<gene>
    <name evidence="2" type="ORF">FKR81_40425</name>
</gene>
<accession>A0A563EG52</accession>
<dbReference type="RefSeq" id="WP_146360470.1">
    <property type="nucleotide sequence ID" value="NZ_VOBR01000046.1"/>
</dbReference>
<name>A0A563EG52_9PSEU</name>
<organism evidence="2 3">
    <name type="scientific">Lentzea tibetensis</name>
    <dbReference type="NCBI Taxonomy" id="2591470"/>
    <lineage>
        <taxon>Bacteria</taxon>
        <taxon>Bacillati</taxon>
        <taxon>Actinomycetota</taxon>
        <taxon>Actinomycetes</taxon>
        <taxon>Pseudonocardiales</taxon>
        <taxon>Pseudonocardiaceae</taxon>
        <taxon>Lentzea</taxon>
    </lineage>
</organism>
<comment type="caution">
    <text evidence="2">The sequence shown here is derived from an EMBL/GenBank/DDBJ whole genome shotgun (WGS) entry which is preliminary data.</text>
</comment>
<feature type="domain" description="Thioesterase TesA-like" evidence="1">
    <location>
        <begin position="292"/>
        <end position="499"/>
    </location>
</feature>
<evidence type="ECO:0000313" key="3">
    <source>
        <dbReference type="Proteomes" id="UP000316639"/>
    </source>
</evidence>
<reference evidence="2 3" key="1">
    <citation type="submission" date="2019-07" db="EMBL/GenBank/DDBJ databases">
        <title>Lentzea xizangensis sp. nov., isolated from Qinghai-Tibetan Plateau Soils.</title>
        <authorList>
            <person name="Huang J."/>
        </authorList>
    </citation>
    <scope>NUCLEOTIDE SEQUENCE [LARGE SCALE GENOMIC DNA]</scope>
    <source>
        <strain evidence="2 3">FXJ1.1311</strain>
    </source>
</reference>